<dbReference type="PROSITE" id="PS50931">
    <property type="entry name" value="HTH_LYSR"/>
    <property type="match status" value="1"/>
</dbReference>
<reference evidence="6 7" key="1">
    <citation type="submission" date="2015-09" db="EMBL/GenBank/DDBJ databases">
        <authorList>
            <consortium name="Swine Surveillance"/>
        </authorList>
    </citation>
    <scope>NUCLEOTIDE SEQUENCE [LARGE SCALE GENOMIC DNA]</scope>
    <source>
        <strain evidence="6 7">CECT 8399</strain>
    </source>
</reference>
<keyword evidence="2" id="KW-0805">Transcription regulation</keyword>
<evidence type="ECO:0000256" key="4">
    <source>
        <dbReference type="ARBA" id="ARBA00023163"/>
    </source>
</evidence>
<dbReference type="Gene3D" id="1.10.10.10">
    <property type="entry name" value="Winged helix-like DNA-binding domain superfamily/Winged helix DNA-binding domain"/>
    <property type="match status" value="1"/>
</dbReference>
<proteinExistence type="inferred from homology"/>
<dbReference type="InterPro" id="IPR036390">
    <property type="entry name" value="WH_DNA-bd_sf"/>
</dbReference>
<dbReference type="GO" id="GO:0003700">
    <property type="term" value="F:DNA-binding transcription factor activity"/>
    <property type="evidence" value="ECO:0007669"/>
    <property type="project" value="InterPro"/>
</dbReference>
<evidence type="ECO:0000259" key="5">
    <source>
        <dbReference type="PROSITE" id="PS50931"/>
    </source>
</evidence>
<dbReference type="Pfam" id="PF00126">
    <property type="entry name" value="HTH_1"/>
    <property type="match status" value="1"/>
</dbReference>
<dbReference type="InterPro" id="IPR000847">
    <property type="entry name" value="LysR_HTH_N"/>
</dbReference>
<dbReference type="Gene3D" id="3.40.190.290">
    <property type="match status" value="1"/>
</dbReference>
<dbReference type="Proteomes" id="UP000051326">
    <property type="component" value="Unassembled WGS sequence"/>
</dbReference>
<dbReference type="InterPro" id="IPR005119">
    <property type="entry name" value="LysR_subst-bd"/>
</dbReference>
<keyword evidence="3" id="KW-0238">DNA-binding</keyword>
<dbReference type="STRING" id="1396826.PHA8399_00596"/>
<dbReference type="Pfam" id="PF03466">
    <property type="entry name" value="LysR_substrate"/>
    <property type="match status" value="1"/>
</dbReference>
<dbReference type="SUPFAM" id="SSF53850">
    <property type="entry name" value="Periplasmic binding protein-like II"/>
    <property type="match status" value="1"/>
</dbReference>
<dbReference type="PANTHER" id="PTHR30537">
    <property type="entry name" value="HTH-TYPE TRANSCRIPTIONAL REGULATOR"/>
    <property type="match status" value="1"/>
</dbReference>
<feature type="domain" description="HTH lysR-type" evidence="5">
    <location>
        <begin position="1"/>
        <end position="59"/>
    </location>
</feature>
<dbReference type="PANTHER" id="PTHR30537:SF5">
    <property type="entry name" value="HTH-TYPE TRANSCRIPTIONAL ACTIVATOR TTDR-RELATED"/>
    <property type="match status" value="1"/>
</dbReference>
<accession>A0A0N7M429</accession>
<evidence type="ECO:0000256" key="2">
    <source>
        <dbReference type="ARBA" id="ARBA00023015"/>
    </source>
</evidence>
<dbReference type="RefSeq" id="WP_058284715.1">
    <property type="nucleotide sequence ID" value="NZ_CYSR01000007.1"/>
</dbReference>
<dbReference type="FunFam" id="3.40.190.290:FF:000001">
    <property type="entry name" value="Transcriptional regulator, LysR family"/>
    <property type="match status" value="1"/>
</dbReference>
<dbReference type="GO" id="GO:0003677">
    <property type="term" value="F:DNA binding"/>
    <property type="evidence" value="ECO:0007669"/>
    <property type="project" value="UniProtKB-KW"/>
</dbReference>
<dbReference type="InterPro" id="IPR036388">
    <property type="entry name" value="WH-like_DNA-bd_sf"/>
</dbReference>
<name>A0A0N7M429_9RHOB</name>
<comment type="similarity">
    <text evidence="1">Belongs to the LysR transcriptional regulatory family.</text>
</comment>
<dbReference type="FunFam" id="1.10.10.10:FF:000001">
    <property type="entry name" value="LysR family transcriptional regulator"/>
    <property type="match status" value="1"/>
</dbReference>
<keyword evidence="4" id="KW-0804">Transcription</keyword>
<organism evidence="6 7">
    <name type="scientific">Leisingera aquaemixtae</name>
    <dbReference type="NCBI Taxonomy" id="1396826"/>
    <lineage>
        <taxon>Bacteria</taxon>
        <taxon>Pseudomonadati</taxon>
        <taxon>Pseudomonadota</taxon>
        <taxon>Alphaproteobacteria</taxon>
        <taxon>Rhodobacterales</taxon>
        <taxon>Roseobacteraceae</taxon>
        <taxon>Leisingera</taxon>
    </lineage>
</organism>
<dbReference type="AlphaFoldDB" id="A0A0N7M429"/>
<evidence type="ECO:0000256" key="1">
    <source>
        <dbReference type="ARBA" id="ARBA00009437"/>
    </source>
</evidence>
<sequence>MSYLESLRVFTRVVELGSITSGGRDLRLTPAVASKRIKELEKHLGVRLFNRTTRSLTPTEVGQLFYTEAKKVLESIEDAEAVVSQFSEAPRGVIRVTAPLGVGRRIIAPLVPGFVEDYPATEIRMRMSDRKVDILADGLDVAFFIGTPHDSTLKMRKIADCTRVLCAAPDYLERHGTPQVPEDLLTGHNCLLLRYPRSPEYYWTLSTPEGPRKLEVSGKYDADDSDVLTGWALDGRGIVNKPRFDVAAHLRSGALVEVLPDTPPEPTIFGCLYPHRKLQDPKIRLFVDYAVKQGLAAFRHSETGK</sequence>
<gene>
    <name evidence="6" type="primary">dmlR_3</name>
    <name evidence="6" type="ORF">PHA8399_00596</name>
</gene>
<evidence type="ECO:0000313" key="6">
    <source>
        <dbReference type="EMBL" id="CUH98482.1"/>
    </source>
</evidence>
<dbReference type="SUPFAM" id="SSF46785">
    <property type="entry name" value="Winged helix' DNA-binding domain"/>
    <property type="match status" value="1"/>
</dbReference>
<dbReference type="EMBL" id="CYSR01000007">
    <property type="protein sequence ID" value="CUH98482.1"/>
    <property type="molecule type" value="Genomic_DNA"/>
</dbReference>
<dbReference type="CDD" id="cd08422">
    <property type="entry name" value="PBP2_CrgA_like"/>
    <property type="match status" value="1"/>
</dbReference>
<evidence type="ECO:0000313" key="7">
    <source>
        <dbReference type="Proteomes" id="UP000051326"/>
    </source>
</evidence>
<protein>
    <submittedName>
        <fullName evidence="6">D-malate degradation protein R</fullName>
    </submittedName>
</protein>
<evidence type="ECO:0000256" key="3">
    <source>
        <dbReference type="ARBA" id="ARBA00023125"/>
    </source>
</evidence>
<dbReference type="InterPro" id="IPR058163">
    <property type="entry name" value="LysR-type_TF_proteobact-type"/>
</dbReference>